<protein>
    <recommendedName>
        <fullName evidence="1">YprB ribonuclease H-like domain-containing protein</fullName>
    </recommendedName>
</protein>
<dbReference type="Pfam" id="PF13482">
    <property type="entry name" value="RNase_H_2"/>
    <property type="match status" value="1"/>
</dbReference>
<evidence type="ECO:0000313" key="2">
    <source>
        <dbReference type="EMBL" id="SIB18835.1"/>
    </source>
</evidence>
<accession>A0AB38D0U9</accession>
<dbReference type="Gene3D" id="3.30.420.10">
    <property type="entry name" value="Ribonuclease H-like superfamily/Ribonuclease H"/>
    <property type="match status" value="1"/>
</dbReference>
<evidence type="ECO:0000313" key="3">
    <source>
        <dbReference type="Proteomes" id="UP000185210"/>
    </source>
</evidence>
<proteinExistence type="predicted"/>
<dbReference type="InterPro" id="IPR036397">
    <property type="entry name" value="RNaseH_sf"/>
</dbReference>
<organism evidence="2 3">
    <name type="scientific">Mycobacteroides abscessus subsp. abscessus</name>
    <dbReference type="NCBI Taxonomy" id="1185650"/>
    <lineage>
        <taxon>Bacteria</taxon>
        <taxon>Bacillati</taxon>
        <taxon>Actinomycetota</taxon>
        <taxon>Actinomycetes</taxon>
        <taxon>Mycobacteriales</taxon>
        <taxon>Mycobacteriaceae</taxon>
        <taxon>Mycobacteroides</taxon>
        <taxon>Mycobacteroides abscessus</taxon>
    </lineage>
</organism>
<dbReference type="SUPFAM" id="SSF53098">
    <property type="entry name" value="Ribonuclease H-like"/>
    <property type="match status" value="1"/>
</dbReference>
<sequence length="268" mass="31010">MTDAKILAIDIERQSALVDGVWEGKQYGSWIAPERVIEPPRTICFAYRWIDDPDHKTQFVAEWDGNLPQDNESHTPGGGHQSMVEEAWDLLSAADYVVGYNSKNFDVKHLNTAFWYYDLTPPAPHVDIDLMKEIARNFNPYAKSMRYVTKAKAMDGKEETAKGLWRDLRFGQGDVLRRARRSMKKYNIRDVDQTVELFYDSRPWLRGMNLGMWETDGEMHCPNCSSTHITRQGTRKSATREYARFQCQECGKWLRDVKSMKSIEVVGV</sequence>
<comment type="caution">
    <text evidence="2">The sequence shown here is derived from an EMBL/GenBank/DDBJ whole genome shotgun (WGS) entry which is preliminary data.</text>
</comment>
<name>A0AB38D0U9_9MYCO</name>
<evidence type="ECO:0000259" key="1">
    <source>
        <dbReference type="Pfam" id="PF13482"/>
    </source>
</evidence>
<dbReference type="InterPro" id="IPR038720">
    <property type="entry name" value="YprB_RNase_H-like_dom"/>
</dbReference>
<dbReference type="InterPro" id="IPR012337">
    <property type="entry name" value="RNaseH-like_sf"/>
</dbReference>
<dbReference type="RefSeq" id="WP_074292939.1">
    <property type="nucleotide sequence ID" value="NZ_FSFF01000001.1"/>
</dbReference>
<dbReference type="Proteomes" id="UP000185210">
    <property type="component" value="Unassembled WGS sequence"/>
</dbReference>
<reference evidence="2 3" key="1">
    <citation type="submission" date="2016-11" db="EMBL/GenBank/DDBJ databases">
        <authorList>
            <consortium name="Pathogen Informatics"/>
        </authorList>
    </citation>
    <scope>NUCLEOTIDE SEQUENCE [LARGE SCALE GENOMIC DNA]</scope>
    <source>
        <strain evidence="2 3">104</strain>
    </source>
</reference>
<feature type="domain" description="YprB ribonuclease H-like" evidence="1">
    <location>
        <begin position="82"/>
        <end position="141"/>
    </location>
</feature>
<gene>
    <name evidence="2" type="ORF">SAMEA2070301_03153</name>
</gene>
<dbReference type="EMBL" id="FSHM01000004">
    <property type="protein sequence ID" value="SIB18835.1"/>
    <property type="molecule type" value="Genomic_DNA"/>
</dbReference>
<dbReference type="GO" id="GO:0003676">
    <property type="term" value="F:nucleic acid binding"/>
    <property type="evidence" value="ECO:0007669"/>
    <property type="project" value="InterPro"/>
</dbReference>
<dbReference type="AlphaFoldDB" id="A0AB38D0U9"/>